<gene>
    <name evidence="2" type="ORF">AHMF7605_28225</name>
</gene>
<proteinExistence type="predicted"/>
<dbReference type="Gene3D" id="3.40.50.620">
    <property type="entry name" value="HUPs"/>
    <property type="match status" value="1"/>
</dbReference>
<dbReference type="RefSeq" id="WP_106933264.1">
    <property type="nucleotide sequence ID" value="NZ_PYFT01000001.1"/>
</dbReference>
<keyword evidence="2" id="KW-0547">Nucleotide-binding</keyword>
<dbReference type="OrthoDB" id="3572539at2"/>
<feature type="domain" description="Diphthamide synthase" evidence="1">
    <location>
        <begin position="8"/>
        <end position="204"/>
    </location>
</feature>
<evidence type="ECO:0000313" key="3">
    <source>
        <dbReference type="Proteomes" id="UP000240357"/>
    </source>
</evidence>
<dbReference type="InterPro" id="IPR002761">
    <property type="entry name" value="Diphthami_syn_dom"/>
</dbReference>
<name>A0A2T2YNL7_9BACT</name>
<dbReference type="AlphaFoldDB" id="A0A2T2YNL7"/>
<dbReference type="InterPro" id="IPR014729">
    <property type="entry name" value="Rossmann-like_a/b/a_fold"/>
</dbReference>
<organism evidence="2 3">
    <name type="scientific">Adhaeribacter arboris</name>
    <dbReference type="NCBI Taxonomy" id="2072846"/>
    <lineage>
        <taxon>Bacteria</taxon>
        <taxon>Pseudomonadati</taxon>
        <taxon>Bacteroidota</taxon>
        <taxon>Cytophagia</taxon>
        <taxon>Cytophagales</taxon>
        <taxon>Hymenobacteraceae</taxon>
        <taxon>Adhaeribacter</taxon>
    </lineage>
</organism>
<dbReference type="EMBL" id="PYFT01000001">
    <property type="protein sequence ID" value="PSR57091.1"/>
    <property type="molecule type" value="Genomic_DNA"/>
</dbReference>
<protein>
    <submittedName>
        <fullName evidence="2">ATP-binding protein</fullName>
    </submittedName>
</protein>
<evidence type="ECO:0000313" key="2">
    <source>
        <dbReference type="EMBL" id="PSR57091.1"/>
    </source>
</evidence>
<keyword evidence="3" id="KW-1185">Reference proteome</keyword>
<evidence type="ECO:0000259" key="1">
    <source>
        <dbReference type="Pfam" id="PF01902"/>
    </source>
</evidence>
<comment type="caution">
    <text evidence="2">The sequence shown here is derived from an EMBL/GenBank/DDBJ whole genome shotgun (WGS) entry which is preliminary data.</text>
</comment>
<dbReference type="Pfam" id="PF01902">
    <property type="entry name" value="Diphthami_syn_2"/>
    <property type="match status" value="1"/>
</dbReference>
<dbReference type="GO" id="GO:0005524">
    <property type="term" value="F:ATP binding"/>
    <property type="evidence" value="ECO:0007669"/>
    <property type="project" value="UniProtKB-KW"/>
</dbReference>
<dbReference type="Proteomes" id="UP000240357">
    <property type="component" value="Unassembled WGS sequence"/>
</dbReference>
<dbReference type="Gene3D" id="3.90.1490.10">
    <property type="entry name" value="putative n-type atp pyrophosphatase, domain 2"/>
    <property type="match status" value="1"/>
</dbReference>
<dbReference type="SUPFAM" id="SSF52402">
    <property type="entry name" value="Adenine nucleotide alpha hydrolases-like"/>
    <property type="match status" value="1"/>
</dbReference>
<sequence length="242" mass="27575">MNSSLKKKAVFVWSGGKDSALALYQVLQDPSYQVTHLLTTINLQFNRVSMHGVRTSLLLQQAQALQLPLIQVWVPENPSMAEYENVMATAFYPLKEMGVSVAVYGDIFLDDLRAYREQHMQQMGLQAIFPLWKIPTSTLLQQFINLKFKAILVCLNAKYFPETYAGIEIDDYFLKNLPAGVDPCGENGEYHSFVYDGPIFSNPIPFTQGEIVLRTYEPPQDPLNTESTSPVYDRSFWFIDLK</sequence>
<keyword evidence="2" id="KW-0067">ATP-binding</keyword>
<reference evidence="2 3" key="1">
    <citation type="submission" date="2018-03" db="EMBL/GenBank/DDBJ databases">
        <title>Adhaeribacter sp. HMF7605 Genome sequencing and assembly.</title>
        <authorList>
            <person name="Kang H."/>
            <person name="Kang J."/>
            <person name="Cha I."/>
            <person name="Kim H."/>
            <person name="Joh K."/>
        </authorList>
    </citation>
    <scope>NUCLEOTIDE SEQUENCE [LARGE SCALE GENOMIC DNA]</scope>
    <source>
        <strain evidence="2 3">HMF7605</strain>
    </source>
</reference>
<accession>A0A2T2YNL7</accession>